<dbReference type="PANTHER" id="PTHR38590:SF1">
    <property type="entry name" value="BLL0828 PROTEIN"/>
    <property type="match status" value="1"/>
</dbReference>
<dbReference type="OrthoDB" id="9798754at2"/>
<dbReference type="EMBL" id="AAUW01000032">
    <property type="protein sequence ID" value="EAV40363.1"/>
    <property type="molecule type" value="Genomic_DNA"/>
</dbReference>
<dbReference type="CDD" id="cd01038">
    <property type="entry name" value="Endonuclease_DUF559"/>
    <property type="match status" value="1"/>
</dbReference>
<accession>A0P3K7</accession>
<dbReference type="InterPro" id="IPR047216">
    <property type="entry name" value="Endonuclease_DUF559_bact"/>
</dbReference>
<evidence type="ECO:0000256" key="1">
    <source>
        <dbReference type="SAM" id="MobiDB-lite"/>
    </source>
</evidence>
<dbReference type="Gene3D" id="3.40.960.10">
    <property type="entry name" value="VSR Endonuclease"/>
    <property type="match status" value="1"/>
</dbReference>
<proteinExistence type="predicted"/>
<feature type="domain" description="DUF559" evidence="2">
    <location>
        <begin position="10"/>
        <end position="117"/>
    </location>
</feature>
<feature type="compositionally biased region" description="Basic and acidic residues" evidence="1">
    <location>
        <begin position="8"/>
        <end position="21"/>
    </location>
</feature>
<dbReference type="eggNOG" id="COG2852">
    <property type="taxonomic scope" value="Bacteria"/>
</dbReference>
<gene>
    <name evidence="3" type="ORF">SIAM614_27557</name>
</gene>
<sequence length="120" mass="13921">MSPTHIDASTRELARKLRRDQTKGEKALWRALRELKADGIHIRRQAPIGPYVADFVVFSRNLVIEIDGDIHALPDQEQHDERRTAWLSAEGFQILRYSSLQVHENLEGVVLDIRRRLDLD</sequence>
<reference evidence="3 4" key="1">
    <citation type="submission" date="2006-05" db="EMBL/GenBank/DDBJ databases">
        <authorList>
            <person name="King G."/>
            <person name="Ferriera S."/>
            <person name="Johnson J."/>
            <person name="Kravitz S."/>
            <person name="Beeson K."/>
            <person name="Sutton G."/>
            <person name="Rogers Y.-H."/>
            <person name="Friedman R."/>
            <person name="Frazier M."/>
            <person name="Venter J.C."/>
        </authorList>
    </citation>
    <scope>NUCLEOTIDE SEQUENCE [LARGE SCALE GENOMIC DNA]</scope>
    <source>
        <strain evidence="4">ATCC 25650 / DSM 13394 / JCM 20685 / NBRC 16684 / NCIMB 2208 / IAM 12614 / B1</strain>
    </source>
</reference>
<evidence type="ECO:0000259" key="2">
    <source>
        <dbReference type="Pfam" id="PF04480"/>
    </source>
</evidence>
<feature type="region of interest" description="Disordered" evidence="1">
    <location>
        <begin position="1"/>
        <end position="21"/>
    </location>
</feature>
<name>A0P3K7_ROSAI</name>
<dbReference type="AlphaFoldDB" id="A0P3K7"/>
<comment type="caution">
    <text evidence="3">The sequence shown here is derived from an EMBL/GenBank/DDBJ whole genome shotgun (WGS) entry which is preliminary data.</text>
</comment>
<protein>
    <recommendedName>
        <fullName evidence="2">DUF559 domain-containing protein</fullName>
    </recommendedName>
</protein>
<evidence type="ECO:0000313" key="4">
    <source>
        <dbReference type="Proteomes" id="UP000004848"/>
    </source>
</evidence>
<dbReference type="InterPro" id="IPR011335">
    <property type="entry name" value="Restrct_endonuc-II-like"/>
</dbReference>
<evidence type="ECO:0000313" key="3">
    <source>
        <dbReference type="EMBL" id="EAV40363.1"/>
    </source>
</evidence>
<dbReference type="Pfam" id="PF04480">
    <property type="entry name" value="DUF559"/>
    <property type="match status" value="1"/>
</dbReference>
<dbReference type="Proteomes" id="UP000004848">
    <property type="component" value="Unassembled WGS sequence"/>
</dbReference>
<dbReference type="PANTHER" id="PTHR38590">
    <property type="entry name" value="BLL0828 PROTEIN"/>
    <property type="match status" value="1"/>
</dbReference>
<organism evidence="3 4">
    <name type="scientific">Roseibium aggregatum (strain ATCC 25650 / DSM 13394 / JCM 20685 / NBRC 16684 / NCIMB 2208 / IAM 12614 / B1)</name>
    <name type="common">Stappia aggregata</name>
    <dbReference type="NCBI Taxonomy" id="384765"/>
    <lineage>
        <taxon>Bacteria</taxon>
        <taxon>Pseudomonadati</taxon>
        <taxon>Pseudomonadota</taxon>
        <taxon>Alphaproteobacteria</taxon>
        <taxon>Hyphomicrobiales</taxon>
        <taxon>Stappiaceae</taxon>
        <taxon>Roseibium</taxon>
    </lineage>
</organism>
<dbReference type="InterPro" id="IPR007569">
    <property type="entry name" value="DUF559"/>
</dbReference>
<dbReference type="SUPFAM" id="SSF52980">
    <property type="entry name" value="Restriction endonuclease-like"/>
    <property type="match status" value="1"/>
</dbReference>